<comment type="subunit">
    <text evidence="6">Component of the pre-66S ribosomal particle.</text>
</comment>
<dbReference type="InterPro" id="IPR039411">
    <property type="entry name" value="NSA2_fam"/>
</dbReference>
<dbReference type="InterPro" id="IPR009548">
    <property type="entry name" value="Prkrip1"/>
</dbReference>
<evidence type="ECO:0000313" key="9">
    <source>
        <dbReference type="Proteomes" id="UP000308730"/>
    </source>
</evidence>
<feature type="compositionally biased region" description="Basic and acidic residues" evidence="7">
    <location>
        <begin position="329"/>
        <end position="355"/>
    </location>
</feature>
<dbReference type="GO" id="GO:0042273">
    <property type="term" value="P:ribosomal large subunit biogenesis"/>
    <property type="evidence" value="ECO:0007669"/>
    <property type="project" value="UniProtKB-ARBA"/>
</dbReference>
<feature type="compositionally biased region" description="Basic residues" evidence="7">
    <location>
        <begin position="356"/>
        <end position="369"/>
    </location>
</feature>
<evidence type="ECO:0000256" key="5">
    <source>
        <dbReference type="ARBA" id="ARBA00023242"/>
    </source>
</evidence>
<evidence type="ECO:0000256" key="1">
    <source>
        <dbReference type="ARBA" id="ARBA00004604"/>
    </source>
</evidence>
<accession>A0A4S4MZE9</accession>
<feature type="compositionally biased region" description="Basic and acidic residues" evidence="7">
    <location>
        <begin position="370"/>
        <end position="380"/>
    </location>
</feature>
<dbReference type="EMBL" id="SGPM01000068">
    <property type="protein sequence ID" value="THH30791.1"/>
    <property type="molecule type" value="Genomic_DNA"/>
</dbReference>
<dbReference type="GO" id="GO:0006364">
    <property type="term" value="P:rRNA processing"/>
    <property type="evidence" value="ECO:0007669"/>
    <property type="project" value="UniProtKB-KW"/>
</dbReference>
<keyword evidence="9" id="KW-1185">Reference proteome</keyword>
<keyword evidence="3 6" id="KW-0690">Ribosome biogenesis</keyword>
<evidence type="ECO:0000256" key="6">
    <source>
        <dbReference type="RuleBase" id="RU367114"/>
    </source>
</evidence>
<evidence type="ECO:0000256" key="7">
    <source>
        <dbReference type="SAM" id="MobiDB-lite"/>
    </source>
</evidence>
<dbReference type="GO" id="GO:0030684">
    <property type="term" value="C:preribosome"/>
    <property type="evidence" value="ECO:0007669"/>
    <property type="project" value="UniProtKB-ARBA"/>
</dbReference>
<protein>
    <recommendedName>
        <fullName evidence="6">Ribosome biogenesis protein NSA2 homolog</fullName>
    </recommendedName>
</protein>
<sequence length="456" mass="51352">MPQNEYIEEHIKRHGRRLDYYERRRKREARSAHQSSAVAQKTFGLKAKLLHAKRHAEKVQMRKTLKAHDERNVKQKDNAAVLDSALPTYLLDREGQKDAKALSTAIKEKRKDKAAKYAVPLPKVRGIAEDEMFKVMRTGKSKKKAWKRMVTKATFVGEGFTRKPVKMERFIRPMALRYKKANVTHPDLKATFQLQILGVKKNPQSPMYTQLGVLTKGTVVEVNVSELGMVTAGGKVVFGKYAQITNNPENDGCVNAVLLDKQRAQLDKLLKDPTKLAYVPAPPKEKAIRAPREMMKNVQGSSAGAGSGEFHVYKASRRREFERLKMMDEESKKEAEVLEFEQKKREREEHADAKTAKNRAKRQKKKEKTKAKGEELKGSKDSATGESTAAPIKKRRLVNGQELLFKRPGVDSDDEDGDEDEPGPSPAHPGNAPGAVEDQTAVPVIDTSRITIHEDD</sequence>
<evidence type="ECO:0000313" key="8">
    <source>
        <dbReference type="EMBL" id="THH30791.1"/>
    </source>
</evidence>
<dbReference type="OrthoDB" id="1847590at2759"/>
<proteinExistence type="inferred from homology"/>
<comment type="similarity">
    <text evidence="2 6">Belongs to the eukaryotic ribosomal protein eS8 family. Ribosome biogenesis protein NSA2 subfamily.</text>
</comment>
<dbReference type="Pfam" id="PF06658">
    <property type="entry name" value="DUF1168"/>
    <property type="match status" value="1"/>
</dbReference>
<comment type="subcellular location">
    <subcellularLocation>
        <location evidence="1 6">Nucleus</location>
        <location evidence="1 6">Nucleolus</location>
    </subcellularLocation>
</comment>
<dbReference type="FunFam" id="2.40.10.310:FF:000001">
    <property type="entry name" value="NSA2, ribosome biogenesis homolog"/>
    <property type="match status" value="1"/>
</dbReference>
<organism evidence="8 9">
    <name type="scientific">Antrodiella citrinella</name>
    <dbReference type="NCBI Taxonomy" id="2447956"/>
    <lineage>
        <taxon>Eukaryota</taxon>
        <taxon>Fungi</taxon>
        <taxon>Dikarya</taxon>
        <taxon>Basidiomycota</taxon>
        <taxon>Agaricomycotina</taxon>
        <taxon>Agaricomycetes</taxon>
        <taxon>Polyporales</taxon>
        <taxon>Steccherinaceae</taxon>
        <taxon>Antrodiella</taxon>
    </lineage>
</organism>
<keyword evidence="6" id="KW-0687">Ribonucleoprotein</keyword>
<gene>
    <name evidence="8" type="ORF">EUX98_g3397</name>
</gene>
<feature type="compositionally biased region" description="Acidic residues" evidence="7">
    <location>
        <begin position="411"/>
        <end position="422"/>
    </location>
</feature>
<dbReference type="PANTHER" id="PTHR12642">
    <property type="entry name" value="RIBOSOME BIOGENESIS PROTEIN NSA2 HOMOLOG"/>
    <property type="match status" value="1"/>
</dbReference>
<keyword evidence="4 6" id="KW-0698">rRNA processing</keyword>
<dbReference type="Pfam" id="PF01201">
    <property type="entry name" value="Ribosomal_S8e"/>
    <property type="match status" value="1"/>
</dbReference>
<dbReference type="InterPro" id="IPR022309">
    <property type="entry name" value="Ribosomal_Se8/biogenesis_NSA2"/>
</dbReference>
<comment type="function">
    <text evidence="6">Involved in the biogenesis of the 60S ribosomal subunit. May play a part in the quality control of pre-60S particles.</text>
</comment>
<dbReference type="GO" id="GO:0005730">
    <property type="term" value="C:nucleolus"/>
    <property type="evidence" value="ECO:0007669"/>
    <property type="project" value="UniProtKB-SubCell"/>
</dbReference>
<dbReference type="Proteomes" id="UP000308730">
    <property type="component" value="Unassembled WGS sequence"/>
</dbReference>
<keyword evidence="5 6" id="KW-0539">Nucleus</keyword>
<dbReference type="CDD" id="cd11381">
    <property type="entry name" value="NSA2"/>
    <property type="match status" value="1"/>
</dbReference>
<evidence type="ECO:0000256" key="4">
    <source>
        <dbReference type="ARBA" id="ARBA00022552"/>
    </source>
</evidence>
<comment type="caution">
    <text evidence="8">The sequence shown here is derived from an EMBL/GenBank/DDBJ whole genome shotgun (WGS) entry which is preliminary data.</text>
</comment>
<dbReference type="AlphaFoldDB" id="A0A4S4MZE9"/>
<evidence type="ECO:0000256" key="3">
    <source>
        <dbReference type="ARBA" id="ARBA00022517"/>
    </source>
</evidence>
<name>A0A4S4MZE9_9APHY</name>
<reference evidence="8 9" key="1">
    <citation type="submission" date="2019-02" db="EMBL/GenBank/DDBJ databases">
        <title>Genome sequencing of the rare red list fungi Antrodiella citrinella (Flaviporus citrinellus).</title>
        <authorList>
            <person name="Buettner E."/>
            <person name="Kellner H."/>
        </authorList>
    </citation>
    <scope>NUCLEOTIDE SEQUENCE [LARGE SCALE GENOMIC DNA]</scope>
    <source>
        <strain evidence="8 9">DSM 108506</strain>
    </source>
</reference>
<evidence type="ECO:0000256" key="2">
    <source>
        <dbReference type="ARBA" id="ARBA00005424"/>
    </source>
</evidence>
<feature type="region of interest" description="Disordered" evidence="7">
    <location>
        <begin position="329"/>
        <end position="456"/>
    </location>
</feature>
<dbReference type="GO" id="GO:0003725">
    <property type="term" value="F:double-stranded RNA binding"/>
    <property type="evidence" value="ECO:0007669"/>
    <property type="project" value="InterPro"/>
</dbReference>
<dbReference type="Gene3D" id="2.40.10.310">
    <property type="match status" value="1"/>
</dbReference>